<protein>
    <recommendedName>
        <fullName evidence="7">ESAT-6 protein secretion system EspG family protein</fullName>
    </recommendedName>
</protein>
<dbReference type="InterPro" id="IPR025734">
    <property type="entry name" value="EspG"/>
</dbReference>
<organism evidence="5 6">
    <name type="scientific">Saccharothrix violaceirubra</name>
    <dbReference type="NCBI Taxonomy" id="413306"/>
    <lineage>
        <taxon>Bacteria</taxon>
        <taxon>Bacillati</taxon>
        <taxon>Actinomycetota</taxon>
        <taxon>Actinomycetes</taxon>
        <taxon>Pseudonocardiales</taxon>
        <taxon>Pseudonocardiaceae</taxon>
        <taxon>Saccharothrix</taxon>
    </lineage>
</organism>
<evidence type="ECO:0000256" key="3">
    <source>
        <dbReference type="ARBA" id="ARBA00022490"/>
    </source>
</evidence>
<evidence type="ECO:0000256" key="1">
    <source>
        <dbReference type="ARBA" id="ARBA00004496"/>
    </source>
</evidence>
<comment type="similarity">
    <text evidence="2">Belongs to the EspG family.</text>
</comment>
<keyword evidence="4" id="KW-0143">Chaperone</keyword>
<proteinExistence type="inferred from homology"/>
<dbReference type="Proteomes" id="UP000542674">
    <property type="component" value="Unassembled WGS sequence"/>
</dbReference>
<evidence type="ECO:0000313" key="5">
    <source>
        <dbReference type="EMBL" id="MBB4964612.1"/>
    </source>
</evidence>
<comment type="caution">
    <text evidence="5">The sequence shown here is derived from an EMBL/GenBank/DDBJ whole genome shotgun (WGS) entry which is preliminary data.</text>
</comment>
<evidence type="ECO:0000256" key="4">
    <source>
        <dbReference type="ARBA" id="ARBA00023186"/>
    </source>
</evidence>
<dbReference type="AlphaFoldDB" id="A0A7W7T120"/>
<gene>
    <name evidence="5" type="ORF">F4559_001971</name>
</gene>
<evidence type="ECO:0000256" key="2">
    <source>
        <dbReference type="ARBA" id="ARBA00006411"/>
    </source>
</evidence>
<evidence type="ECO:0008006" key="7">
    <source>
        <dbReference type="Google" id="ProtNLM"/>
    </source>
</evidence>
<keyword evidence="3" id="KW-0963">Cytoplasm</keyword>
<comment type="subcellular location">
    <subcellularLocation>
        <location evidence="1">Cytoplasm</location>
    </subcellularLocation>
</comment>
<dbReference type="RefSeq" id="WP_184667754.1">
    <property type="nucleotide sequence ID" value="NZ_BAABAI010000031.1"/>
</dbReference>
<dbReference type="Pfam" id="PF14011">
    <property type="entry name" value="ESX-1_EspG"/>
    <property type="match status" value="1"/>
</dbReference>
<keyword evidence="6" id="KW-1185">Reference proteome</keyword>
<dbReference type="EMBL" id="JACHJS010000001">
    <property type="protein sequence ID" value="MBB4964612.1"/>
    <property type="molecule type" value="Genomic_DNA"/>
</dbReference>
<accession>A0A7W7T120</accession>
<reference evidence="5 6" key="1">
    <citation type="submission" date="2020-08" db="EMBL/GenBank/DDBJ databases">
        <title>Sequencing the genomes of 1000 actinobacteria strains.</title>
        <authorList>
            <person name="Klenk H.-P."/>
        </authorList>
    </citation>
    <scope>NUCLEOTIDE SEQUENCE [LARGE SCALE GENOMIC DNA]</scope>
    <source>
        <strain evidence="5 6">DSM 45084</strain>
    </source>
</reference>
<evidence type="ECO:0000313" key="6">
    <source>
        <dbReference type="Proteomes" id="UP000542674"/>
    </source>
</evidence>
<name>A0A7W7T120_9PSEU</name>
<sequence length="223" mass="23386">MSGLARLTPAGFEVAWEQLGLGALPYPLDLEPHGRTRAERERIVADVLADLERGGLARRGRVDADVEDALRLLAQPDSAFTVLGLVDVEAGELVRALAAERRGFTVLAVRRDDAVTLDVRRGGSPAATAVGVLPHRPPGPGRTVTVRASALATGGPAHRDDEVRAARAVLAGPIVGTGHVAALGGRSVTWIDTPHGRYAADGTDWITVAPADRAGMVARITRN</sequence>